<feature type="region of interest" description="Disordered" evidence="1">
    <location>
        <begin position="53"/>
        <end position="79"/>
    </location>
</feature>
<reference evidence="2" key="2">
    <citation type="journal article" date="2015" name="Data Brief">
        <title>Shoot transcriptome of the giant reed, Arundo donax.</title>
        <authorList>
            <person name="Barrero R.A."/>
            <person name="Guerrero F.D."/>
            <person name="Moolhuijzen P."/>
            <person name="Goolsby J.A."/>
            <person name="Tidwell J."/>
            <person name="Bellgard S.E."/>
            <person name="Bellgard M.I."/>
        </authorList>
    </citation>
    <scope>NUCLEOTIDE SEQUENCE</scope>
    <source>
        <tissue evidence="2">Shoot tissue taken approximately 20 cm above the soil surface</tissue>
    </source>
</reference>
<evidence type="ECO:0000313" key="2">
    <source>
        <dbReference type="EMBL" id="JAD59597.1"/>
    </source>
</evidence>
<accession>A0A0A9BK37</accession>
<reference evidence="2" key="1">
    <citation type="submission" date="2014-09" db="EMBL/GenBank/DDBJ databases">
        <authorList>
            <person name="Magalhaes I.L.F."/>
            <person name="Oliveira U."/>
            <person name="Santos F.R."/>
            <person name="Vidigal T.H.D.A."/>
            <person name="Brescovit A.D."/>
            <person name="Santos A.J."/>
        </authorList>
    </citation>
    <scope>NUCLEOTIDE SEQUENCE</scope>
    <source>
        <tissue evidence="2">Shoot tissue taken approximately 20 cm above the soil surface</tissue>
    </source>
</reference>
<sequence length="79" mass="9119">MSWRKDPPPARGIMAIQIWLLRVCGMHLLDLRKLVPFPSRRLNSCRSRLHCTPPGSQPMTQWRPSSTSPACTNELHRSR</sequence>
<evidence type="ECO:0000256" key="1">
    <source>
        <dbReference type="SAM" id="MobiDB-lite"/>
    </source>
</evidence>
<name>A0A0A9BK37_ARUDO</name>
<organism evidence="2">
    <name type="scientific">Arundo donax</name>
    <name type="common">Giant reed</name>
    <name type="synonym">Donax arundinaceus</name>
    <dbReference type="NCBI Taxonomy" id="35708"/>
    <lineage>
        <taxon>Eukaryota</taxon>
        <taxon>Viridiplantae</taxon>
        <taxon>Streptophyta</taxon>
        <taxon>Embryophyta</taxon>
        <taxon>Tracheophyta</taxon>
        <taxon>Spermatophyta</taxon>
        <taxon>Magnoliopsida</taxon>
        <taxon>Liliopsida</taxon>
        <taxon>Poales</taxon>
        <taxon>Poaceae</taxon>
        <taxon>PACMAD clade</taxon>
        <taxon>Arundinoideae</taxon>
        <taxon>Arundineae</taxon>
        <taxon>Arundo</taxon>
    </lineage>
</organism>
<feature type="compositionally biased region" description="Polar residues" evidence="1">
    <location>
        <begin position="57"/>
        <end position="71"/>
    </location>
</feature>
<proteinExistence type="predicted"/>
<dbReference type="AlphaFoldDB" id="A0A0A9BK37"/>
<protein>
    <submittedName>
        <fullName evidence="2">Uncharacterized protein</fullName>
    </submittedName>
</protein>
<dbReference type="EMBL" id="GBRH01238298">
    <property type="protein sequence ID" value="JAD59597.1"/>
    <property type="molecule type" value="Transcribed_RNA"/>
</dbReference>